<dbReference type="Gene3D" id="2.30.180.10">
    <property type="entry name" value="FAS1 domain"/>
    <property type="match status" value="2"/>
</dbReference>
<feature type="signal peptide" evidence="1">
    <location>
        <begin position="1"/>
        <end position="17"/>
    </location>
</feature>
<proteinExistence type="predicted"/>
<comment type="caution">
    <text evidence="3">The sequence shown here is derived from an EMBL/GenBank/DDBJ whole genome shotgun (WGS) entry which is preliminary data.</text>
</comment>
<dbReference type="InterPro" id="IPR036378">
    <property type="entry name" value="FAS1_dom_sf"/>
</dbReference>
<evidence type="ECO:0000313" key="4">
    <source>
        <dbReference type="Proteomes" id="UP000249819"/>
    </source>
</evidence>
<evidence type="ECO:0000259" key="2">
    <source>
        <dbReference type="PROSITE" id="PS50213"/>
    </source>
</evidence>
<evidence type="ECO:0000256" key="1">
    <source>
        <dbReference type="SAM" id="SignalP"/>
    </source>
</evidence>
<keyword evidence="1" id="KW-0732">Signal</keyword>
<protein>
    <submittedName>
        <fullName evidence="3">Putative surface protein with fasciclin (FAS1) repeats</fullName>
    </submittedName>
</protein>
<dbReference type="Proteomes" id="UP000249819">
    <property type="component" value="Unassembled WGS sequence"/>
</dbReference>
<keyword evidence="4" id="KW-1185">Reference proteome</keyword>
<accession>A0A327VK67</accession>
<dbReference type="EMBL" id="QLMA01000012">
    <property type="protein sequence ID" value="RAJ73707.1"/>
    <property type="molecule type" value="Genomic_DNA"/>
</dbReference>
<dbReference type="RefSeq" id="WP_170137945.1">
    <property type="nucleotide sequence ID" value="NZ_QLMA01000012.1"/>
</dbReference>
<dbReference type="GO" id="GO:0005615">
    <property type="term" value="C:extracellular space"/>
    <property type="evidence" value="ECO:0007669"/>
    <property type="project" value="TreeGrafter"/>
</dbReference>
<sequence length="341" mass="37672">MKRSTILYMLLMLLVAASCRKTNLTVEQERNNEIRSAGDFIRNNYDLSLLAAALQQTGYMDSLNAADKLFTIWAPDNKAFNNIGIKYASDFRSMNTDSLRIAVKNLILPNRLYISDLPSQMDNIYTGLGGGPLYISVVVQGKNADAFRVSVSGCDVYDAPKRNIALRNGVLHVLQSVPKYIGINIQDFITADTSLTLFAQLMKKSGQWDALKTVQPLTVYAPRNDVFLNYSLTADSINRLDVKRYKPVAFSIYTLALGQHHLFSNDLQLAGGANDRLLIDGYGIAPGKTIAIWAPNGRWGYHGPSDIGMAGGDAGKDFLLTNGVLHRINNIMLYPDSLLIK</sequence>
<dbReference type="PANTHER" id="PTHR10900:SF77">
    <property type="entry name" value="FI19380P1"/>
    <property type="match status" value="1"/>
</dbReference>
<dbReference type="PANTHER" id="PTHR10900">
    <property type="entry name" value="PERIOSTIN-RELATED"/>
    <property type="match status" value="1"/>
</dbReference>
<feature type="domain" description="FAS1" evidence="2">
    <location>
        <begin position="34"/>
        <end position="178"/>
    </location>
</feature>
<reference evidence="3 4" key="1">
    <citation type="submission" date="2018-06" db="EMBL/GenBank/DDBJ databases">
        <title>Genomic Encyclopedia of Archaeal and Bacterial Type Strains, Phase II (KMG-II): from individual species to whole genera.</title>
        <authorList>
            <person name="Goeker M."/>
        </authorList>
    </citation>
    <scope>NUCLEOTIDE SEQUENCE [LARGE SCALE GENOMIC DNA]</scope>
    <source>
        <strain evidence="3 4">DSM 29821</strain>
    </source>
</reference>
<dbReference type="PROSITE" id="PS51257">
    <property type="entry name" value="PROKAR_LIPOPROTEIN"/>
    <property type="match status" value="1"/>
</dbReference>
<dbReference type="PROSITE" id="PS50213">
    <property type="entry name" value="FAS1"/>
    <property type="match status" value="2"/>
</dbReference>
<dbReference type="SUPFAM" id="SSF82153">
    <property type="entry name" value="FAS1 domain"/>
    <property type="match status" value="2"/>
</dbReference>
<gene>
    <name evidence="3" type="ORF">CLV59_11248</name>
</gene>
<feature type="chain" id="PRO_5016340993" evidence="1">
    <location>
        <begin position="18"/>
        <end position="341"/>
    </location>
</feature>
<dbReference type="InterPro" id="IPR050904">
    <property type="entry name" value="Adhesion/Biosynth-related"/>
</dbReference>
<name>A0A327VK67_9BACT</name>
<dbReference type="AlphaFoldDB" id="A0A327VK67"/>
<dbReference type="InterPro" id="IPR000782">
    <property type="entry name" value="FAS1_domain"/>
</dbReference>
<organism evidence="3 4">
    <name type="scientific">Chitinophaga dinghuensis</name>
    <dbReference type="NCBI Taxonomy" id="1539050"/>
    <lineage>
        <taxon>Bacteria</taxon>
        <taxon>Pseudomonadati</taxon>
        <taxon>Bacteroidota</taxon>
        <taxon>Chitinophagia</taxon>
        <taxon>Chitinophagales</taxon>
        <taxon>Chitinophagaceae</taxon>
        <taxon>Chitinophaga</taxon>
    </lineage>
</organism>
<dbReference type="Pfam" id="PF02469">
    <property type="entry name" value="Fasciclin"/>
    <property type="match status" value="1"/>
</dbReference>
<evidence type="ECO:0000313" key="3">
    <source>
        <dbReference type="EMBL" id="RAJ73707.1"/>
    </source>
</evidence>
<feature type="domain" description="FAS1" evidence="2">
    <location>
        <begin position="182"/>
        <end position="332"/>
    </location>
</feature>